<dbReference type="OrthoDB" id="3268424at2759"/>
<sequence length="53" mass="5954">SASSTDIERAFSRGRLTVSRMRHRLSDQTTRSAVLLGSWANIPDLIPRDTIIK</sequence>
<keyword evidence="2" id="KW-1185">Reference proteome</keyword>
<evidence type="ECO:0000313" key="2">
    <source>
        <dbReference type="Proteomes" id="UP000076722"/>
    </source>
</evidence>
<organism evidence="1 2">
    <name type="scientific">Sistotremastrum niveocremeum HHB9708</name>
    <dbReference type="NCBI Taxonomy" id="1314777"/>
    <lineage>
        <taxon>Eukaryota</taxon>
        <taxon>Fungi</taxon>
        <taxon>Dikarya</taxon>
        <taxon>Basidiomycota</taxon>
        <taxon>Agaricomycotina</taxon>
        <taxon>Agaricomycetes</taxon>
        <taxon>Sistotremastrales</taxon>
        <taxon>Sistotremastraceae</taxon>
        <taxon>Sertulicium</taxon>
        <taxon>Sertulicium niveocremeum</taxon>
    </lineage>
</organism>
<dbReference type="Proteomes" id="UP000076722">
    <property type="component" value="Unassembled WGS sequence"/>
</dbReference>
<proteinExistence type="predicted"/>
<protein>
    <recommendedName>
        <fullName evidence="3">HAT C-terminal dimerisation domain-containing protein</fullName>
    </recommendedName>
</protein>
<feature type="non-terminal residue" evidence="1">
    <location>
        <position position="1"/>
    </location>
</feature>
<name>A0A164SHT3_9AGAM</name>
<feature type="non-terminal residue" evidence="1">
    <location>
        <position position="53"/>
    </location>
</feature>
<dbReference type="EMBL" id="KV419415">
    <property type="protein sequence ID" value="KZS91496.1"/>
    <property type="molecule type" value="Genomic_DNA"/>
</dbReference>
<dbReference type="AlphaFoldDB" id="A0A164SHT3"/>
<reference evidence="1 2" key="1">
    <citation type="journal article" date="2016" name="Mol. Biol. Evol.">
        <title>Comparative Genomics of Early-Diverging Mushroom-Forming Fungi Provides Insights into the Origins of Lignocellulose Decay Capabilities.</title>
        <authorList>
            <person name="Nagy L.G."/>
            <person name="Riley R."/>
            <person name="Tritt A."/>
            <person name="Adam C."/>
            <person name="Daum C."/>
            <person name="Floudas D."/>
            <person name="Sun H."/>
            <person name="Yadav J.S."/>
            <person name="Pangilinan J."/>
            <person name="Larsson K.H."/>
            <person name="Matsuura K."/>
            <person name="Barry K."/>
            <person name="Labutti K."/>
            <person name="Kuo R."/>
            <person name="Ohm R.A."/>
            <person name="Bhattacharya S.S."/>
            <person name="Shirouzu T."/>
            <person name="Yoshinaga Y."/>
            <person name="Martin F.M."/>
            <person name="Grigoriev I.V."/>
            <person name="Hibbett D.S."/>
        </authorList>
    </citation>
    <scope>NUCLEOTIDE SEQUENCE [LARGE SCALE GENOMIC DNA]</scope>
    <source>
        <strain evidence="1 2">HHB9708</strain>
    </source>
</reference>
<accession>A0A164SHT3</accession>
<evidence type="ECO:0008006" key="3">
    <source>
        <dbReference type="Google" id="ProtNLM"/>
    </source>
</evidence>
<gene>
    <name evidence="1" type="ORF">SISNIDRAFT_390426</name>
</gene>
<evidence type="ECO:0000313" key="1">
    <source>
        <dbReference type="EMBL" id="KZS91496.1"/>
    </source>
</evidence>